<accession>A0A1A8QVA4</accession>
<protein>
    <submittedName>
        <fullName evidence="1">Uncharacterized protein</fullName>
    </submittedName>
</protein>
<dbReference type="EMBL" id="HAEH01013565">
    <property type="protein sequence ID" value="SBR97720.1"/>
    <property type="molecule type" value="Transcribed_RNA"/>
</dbReference>
<feature type="non-terminal residue" evidence="1">
    <location>
        <position position="77"/>
    </location>
</feature>
<gene>
    <name evidence="1" type="primary">Nfu_g_1_000850</name>
</gene>
<proteinExistence type="predicted"/>
<evidence type="ECO:0000313" key="1">
    <source>
        <dbReference type="EMBL" id="SBR97720.1"/>
    </source>
</evidence>
<organism evidence="1">
    <name type="scientific">Nothobranchius rachovii</name>
    <name type="common">bluefin notho</name>
    <dbReference type="NCBI Taxonomy" id="451742"/>
    <lineage>
        <taxon>Eukaryota</taxon>
        <taxon>Metazoa</taxon>
        <taxon>Chordata</taxon>
        <taxon>Craniata</taxon>
        <taxon>Vertebrata</taxon>
        <taxon>Euteleostomi</taxon>
        <taxon>Actinopterygii</taxon>
        <taxon>Neopterygii</taxon>
        <taxon>Teleostei</taxon>
        <taxon>Neoteleostei</taxon>
        <taxon>Acanthomorphata</taxon>
        <taxon>Ovalentaria</taxon>
        <taxon>Atherinomorphae</taxon>
        <taxon>Cyprinodontiformes</taxon>
        <taxon>Nothobranchiidae</taxon>
        <taxon>Nothobranchius</taxon>
    </lineage>
</organism>
<name>A0A1A8QVA4_9TELE</name>
<reference evidence="1" key="2">
    <citation type="submission" date="2016-06" db="EMBL/GenBank/DDBJ databases">
        <title>The genome of a short-lived fish provides insights into sex chromosome evolution and the genetic control of aging.</title>
        <authorList>
            <person name="Reichwald K."/>
            <person name="Felder M."/>
            <person name="Petzold A."/>
            <person name="Koch P."/>
            <person name="Groth M."/>
            <person name="Platzer M."/>
        </authorList>
    </citation>
    <scope>NUCLEOTIDE SEQUENCE</scope>
    <source>
        <tissue evidence="1">Brain</tissue>
    </source>
</reference>
<dbReference type="AlphaFoldDB" id="A0A1A8QVA4"/>
<reference evidence="1" key="1">
    <citation type="submission" date="2016-05" db="EMBL/GenBank/DDBJ databases">
        <authorList>
            <person name="Lavstsen T."/>
            <person name="Jespersen J.S."/>
        </authorList>
    </citation>
    <scope>NUCLEOTIDE SEQUENCE</scope>
    <source>
        <tissue evidence="1">Brain</tissue>
    </source>
</reference>
<feature type="non-terminal residue" evidence="1">
    <location>
        <position position="1"/>
    </location>
</feature>
<sequence length="77" mass="8986">RGLLDLDGVFKPNPVQKLLTSKQELVESQYDSFTNMNNLGARQEYTYRDTYRDGNDRIEQWGLIKESEQEQIMNLSG</sequence>